<protein>
    <recommendedName>
        <fullName evidence="6">Glycoside hydrolase family 95 protein</fullName>
    </recommendedName>
</protein>
<dbReference type="GO" id="GO:0005975">
    <property type="term" value="P:carbohydrate metabolic process"/>
    <property type="evidence" value="ECO:0007669"/>
    <property type="project" value="InterPro"/>
</dbReference>
<feature type="domain" description="Glycosyl hydrolase family 95 N-terminal" evidence="1">
    <location>
        <begin position="1"/>
        <end position="208"/>
    </location>
</feature>
<gene>
    <name evidence="4" type="ORF">H0H81_006986</name>
</gene>
<feature type="domain" description="Alpha fucosidase A-like C-terminal" evidence="2">
    <location>
        <begin position="594"/>
        <end position="636"/>
    </location>
</feature>
<dbReference type="EMBL" id="JABCKI010000184">
    <property type="protein sequence ID" value="KAG5651905.1"/>
    <property type="molecule type" value="Genomic_DNA"/>
</dbReference>
<dbReference type="InterPro" id="IPR049053">
    <property type="entry name" value="AFCA-like_C"/>
</dbReference>
<dbReference type="InterPro" id="IPR027414">
    <property type="entry name" value="GH95_N_dom"/>
</dbReference>
<evidence type="ECO:0000259" key="3">
    <source>
        <dbReference type="Pfam" id="PF22124"/>
    </source>
</evidence>
<proteinExistence type="predicted"/>
<reference evidence="4" key="1">
    <citation type="submission" date="2021-02" db="EMBL/GenBank/DDBJ databases">
        <authorList>
            <person name="Nieuwenhuis M."/>
            <person name="Van De Peppel L.J.J."/>
        </authorList>
    </citation>
    <scope>NUCLEOTIDE SEQUENCE</scope>
    <source>
        <strain evidence="4">D49</strain>
    </source>
</reference>
<dbReference type="InterPro" id="IPR054363">
    <property type="entry name" value="GH95_cat"/>
</dbReference>
<dbReference type="Proteomes" id="UP000717328">
    <property type="component" value="Unassembled WGS sequence"/>
</dbReference>
<dbReference type="PANTHER" id="PTHR31084">
    <property type="entry name" value="ALPHA-L-FUCOSIDASE 2"/>
    <property type="match status" value="1"/>
</dbReference>
<evidence type="ECO:0000259" key="2">
    <source>
        <dbReference type="Pfam" id="PF21307"/>
    </source>
</evidence>
<dbReference type="SUPFAM" id="SSF48208">
    <property type="entry name" value="Six-hairpin glycosidases"/>
    <property type="match status" value="1"/>
</dbReference>
<dbReference type="PANTHER" id="PTHR31084:SF3">
    <property type="entry name" value="ALPHA-FUCOSIDASE A"/>
    <property type="match status" value="1"/>
</dbReference>
<dbReference type="GO" id="GO:0004560">
    <property type="term" value="F:alpha-L-fucosidase activity"/>
    <property type="evidence" value="ECO:0007669"/>
    <property type="project" value="TreeGrafter"/>
</dbReference>
<evidence type="ECO:0000259" key="1">
    <source>
        <dbReference type="Pfam" id="PF14498"/>
    </source>
</evidence>
<reference evidence="4" key="2">
    <citation type="submission" date="2021-10" db="EMBL/GenBank/DDBJ databases">
        <title>Phylogenomics reveals ancestral predisposition of the termite-cultivated fungus Termitomyces towards a domesticated lifestyle.</title>
        <authorList>
            <person name="Auxier B."/>
            <person name="Grum-Grzhimaylo A."/>
            <person name="Cardenas M.E."/>
            <person name="Lodge J.D."/>
            <person name="Laessoe T."/>
            <person name="Pedersen O."/>
            <person name="Smith M.E."/>
            <person name="Kuyper T.W."/>
            <person name="Franco-Molano E.A."/>
            <person name="Baroni T.J."/>
            <person name="Aanen D.K."/>
        </authorList>
    </citation>
    <scope>NUCLEOTIDE SEQUENCE</scope>
    <source>
        <strain evidence="4">D49</strain>
    </source>
</reference>
<dbReference type="Pfam" id="PF22124">
    <property type="entry name" value="Glyco_hydro_95_cat"/>
    <property type="match status" value="2"/>
</dbReference>
<comment type="caution">
    <text evidence="4">The sequence shown here is derived from an EMBL/GenBank/DDBJ whole genome shotgun (WGS) entry which is preliminary data.</text>
</comment>
<accession>A0A9P7GMA7</accession>
<keyword evidence="5" id="KW-1185">Reference proteome</keyword>
<evidence type="ECO:0000313" key="5">
    <source>
        <dbReference type="Proteomes" id="UP000717328"/>
    </source>
</evidence>
<dbReference type="Pfam" id="PF14498">
    <property type="entry name" value="Glyco_hyd_65N_2"/>
    <property type="match status" value="1"/>
</dbReference>
<sequence length="671" mass="72194">MVPGGAANEVTQLNIESLWTGGPFNDTTYNGGNKQPSEQNAAAQAIKTIQQTIFQSSYAGSGYLVSRVNSTGAVTNYGRWLDLDQGIARTSWTQSGANYVRSTFCSHPTQACTQHLTSDSATSGLPLVSYAFSSALESGLLTPSVTCLDSATLRIRGQIDSPGMIYEILARARAIPISGSTPSTVECVQLPVTSGAPANATLQIAGGTSREAWISWVGGTEYSMDAGDAAHNFSFRGPDPHATLIALITSPGASATYAEMLDEHVTDYKATLTDKFSLSLGQIPNLALSTDQIKAAYKTDIGDPYLEWLLFNYGRYLLASSARGILPANLQGKWAHQSKNSWGSDSNINIQMNYWSAEMTNLDVTRSLFDYFQMNIFGHTGMKGGGNTARWSNYPGCAHSQQMIWQLFNSVEKGFAASGDTDTAFLAEVKAKRTQMDKGLHIGSWGQLQEWKVDKDSPTDTHRHISHLIGLYPGYAISSYDPTVQGVKYTKKEVIDATTVSLVHRGNGTGPDADSGWEKAWRAAAWAQLGNADEFYRALSYGIVVNFGPNLFSLYNPTAGSPTFQIDANLAYPGALMNALIQAPDVPTITTPLVITLLPALPKQWPSGSVTGVRVRGGITLNLQWAAGKPTSTFLKVDTSIVTRPVQIVYAGKTLASFTTSPGLTKTITSF</sequence>
<dbReference type="Gene3D" id="2.70.98.50">
    <property type="entry name" value="putative glycoside hydrolase family protein from bacillus halodurans"/>
    <property type="match status" value="1"/>
</dbReference>
<feature type="domain" description="Glycosyl hydrolase family 95 catalytic" evidence="3">
    <location>
        <begin position="395"/>
        <end position="580"/>
    </location>
</feature>
<dbReference type="InterPro" id="IPR012341">
    <property type="entry name" value="6hp_glycosidase-like_sf"/>
</dbReference>
<organism evidence="4 5">
    <name type="scientific">Sphagnurus paluster</name>
    <dbReference type="NCBI Taxonomy" id="117069"/>
    <lineage>
        <taxon>Eukaryota</taxon>
        <taxon>Fungi</taxon>
        <taxon>Dikarya</taxon>
        <taxon>Basidiomycota</taxon>
        <taxon>Agaricomycotina</taxon>
        <taxon>Agaricomycetes</taxon>
        <taxon>Agaricomycetidae</taxon>
        <taxon>Agaricales</taxon>
        <taxon>Tricholomatineae</taxon>
        <taxon>Lyophyllaceae</taxon>
        <taxon>Sphagnurus</taxon>
    </lineage>
</organism>
<dbReference type="OrthoDB" id="2848340at2759"/>
<feature type="domain" description="Glycosyl hydrolase family 95 catalytic" evidence="3">
    <location>
        <begin position="257"/>
        <end position="373"/>
    </location>
</feature>
<evidence type="ECO:0008006" key="6">
    <source>
        <dbReference type="Google" id="ProtNLM"/>
    </source>
</evidence>
<dbReference type="Pfam" id="PF21307">
    <property type="entry name" value="Glyco_hydro_95_C"/>
    <property type="match status" value="1"/>
</dbReference>
<evidence type="ECO:0000313" key="4">
    <source>
        <dbReference type="EMBL" id="KAG5651905.1"/>
    </source>
</evidence>
<dbReference type="InterPro" id="IPR008928">
    <property type="entry name" value="6-hairpin_glycosidase_sf"/>
</dbReference>
<dbReference type="Gene3D" id="1.50.10.10">
    <property type="match status" value="1"/>
</dbReference>
<dbReference type="AlphaFoldDB" id="A0A9P7GMA7"/>
<name>A0A9P7GMA7_9AGAR</name>